<gene>
    <name evidence="1" type="ORF">B0H17DRAFT_1192500</name>
</gene>
<dbReference type="AlphaFoldDB" id="A0AAD7GWS3"/>
<dbReference type="Proteomes" id="UP001221757">
    <property type="component" value="Unassembled WGS sequence"/>
</dbReference>
<organism evidence="1 2">
    <name type="scientific">Mycena rosella</name>
    <name type="common">Pink bonnet</name>
    <name type="synonym">Agaricus rosellus</name>
    <dbReference type="NCBI Taxonomy" id="1033263"/>
    <lineage>
        <taxon>Eukaryota</taxon>
        <taxon>Fungi</taxon>
        <taxon>Dikarya</taxon>
        <taxon>Basidiomycota</taxon>
        <taxon>Agaricomycotina</taxon>
        <taxon>Agaricomycetes</taxon>
        <taxon>Agaricomycetidae</taxon>
        <taxon>Agaricales</taxon>
        <taxon>Marasmiineae</taxon>
        <taxon>Mycenaceae</taxon>
        <taxon>Mycena</taxon>
    </lineage>
</organism>
<comment type="caution">
    <text evidence="1">The sequence shown here is derived from an EMBL/GenBank/DDBJ whole genome shotgun (WGS) entry which is preliminary data.</text>
</comment>
<evidence type="ECO:0008006" key="3">
    <source>
        <dbReference type="Google" id="ProtNLM"/>
    </source>
</evidence>
<accession>A0AAD7GWS3</accession>
<reference evidence="1" key="1">
    <citation type="submission" date="2023-03" db="EMBL/GenBank/DDBJ databases">
        <title>Massive genome expansion in bonnet fungi (Mycena s.s.) driven by repeated elements and novel gene families across ecological guilds.</title>
        <authorList>
            <consortium name="Lawrence Berkeley National Laboratory"/>
            <person name="Harder C.B."/>
            <person name="Miyauchi S."/>
            <person name="Viragh M."/>
            <person name="Kuo A."/>
            <person name="Thoen E."/>
            <person name="Andreopoulos B."/>
            <person name="Lu D."/>
            <person name="Skrede I."/>
            <person name="Drula E."/>
            <person name="Henrissat B."/>
            <person name="Morin E."/>
            <person name="Kohler A."/>
            <person name="Barry K."/>
            <person name="LaButti K."/>
            <person name="Morin E."/>
            <person name="Salamov A."/>
            <person name="Lipzen A."/>
            <person name="Mereny Z."/>
            <person name="Hegedus B."/>
            <person name="Baldrian P."/>
            <person name="Stursova M."/>
            <person name="Weitz H."/>
            <person name="Taylor A."/>
            <person name="Grigoriev I.V."/>
            <person name="Nagy L.G."/>
            <person name="Martin F."/>
            <person name="Kauserud H."/>
        </authorList>
    </citation>
    <scope>NUCLEOTIDE SEQUENCE</scope>
    <source>
        <strain evidence="1">CBHHK067</strain>
    </source>
</reference>
<proteinExistence type="predicted"/>
<name>A0AAD7GWS3_MYCRO</name>
<evidence type="ECO:0000313" key="2">
    <source>
        <dbReference type="Proteomes" id="UP001221757"/>
    </source>
</evidence>
<keyword evidence="2" id="KW-1185">Reference proteome</keyword>
<sequence>MPSFALGPGFGPLSNRAPQYQNQTTLVIDNHGFLRFAAFSRRILALPHEILTEIFLHCLPDVEFVEPDMTSAPLLLCGICRQFREIALSTPELWSSLNFNLGWADEDGIEEGILRWLSRARRNPLSLCLSDSEGMWTSDSAWSIMQTVVGLSPQWRNIDLNLAPDWLDSTLPPGGNFPLLEKLALTMLDGFSVRISFHDAPKLRQFVAPVYHPLQSSNMQVPWHQITTLRMTRKPPPFLDGPCFENLTLQFWHVGDLDISPFISFVSRSSFQLHTLALSLALSTDFIYIAQSLKELPSLAYLKIEITCLLWSVFVLADRMDTVFHLFIGDHTFLPNLESLHIIITDLVAVREITIFELLRWRWAARGITRLCSFRLAHDCDVPVLDEIVNSSWEFQRLAAEGMDLYFGLHQPSIDWVYRA</sequence>
<evidence type="ECO:0000313" key="1">
    <source>
        <dbReference type="EMBL" id="KAJ7706956.1"/>
    </source>
</evidence>
<dbReference type="EMBL" id="JARKIE010000006">
    <property type="protein sequence ID" value="KAJ7706956.1"/>
    <property type="molecule type" value="Genomic_DNA"/>
</dbReference>
<protein>
    <recommendedName>
        <fullName evidence="3">F-box domain-containing protein</fullName>
    </recommendedName>
</protein>